<feature type="region of interest" description="Disordered" evidence="1">
    <location>
        <begin position="1"/>
        <end position="85"/>
    </location>
</feature>
<name>A0A914A198_PATMI</name>
<reference evidence="2" key="1">
    <citation type="submission" date="2022-11" db="UniProtKB">
        <authorList>
            <consortium name="EnsemblMetazoa"/>
        </authorList>
    </citation>
    <scope>IDENTIFICATION</scope>
</reference>
<dbReference type="PANTHER" id="PTHR10104:SF1">
    <property type="entry name" value="STATHMIN, ISOFORM D"/>
    <property type="match status" value="1"/>
</dbReference>
<dbReference type="RefSeq" id="XP_038057638.1">
    <property type="nucleotide sequence ID" value="XM_038201710.1"/>
</dbReference>
<dbReference type="GO" id="GO:0031110">
    <property type="term" value="P:regulation of microtubule polymerization or depolymerization"/>
    <property type="evidence" value="ECO:0007669"/>
    <property type="project" value="InterPro"/>
</dbReference>
<dbReference type="GO" id="GO:0015631">
    <property type="term" value="F:tubulin binding"/>
    <property type="evidence" value="ECO:0007669"/>
    <property type="project" value="TreeGrafter"/>
</dbReference>
<dbReference type="PANTHER" id="PTHR10104">
    <property type="entry name" value="STATHMIN"/>
    <property type="match status" value="1"/>
</dbReference>
<dbReference type="GO" id="GO:0031175">
    <property type="term" value="P:neuron projection development"/>
    <property type="evidence" value="ECO:0007669"/>
    <property type="project" value="TreeGrafter"/>
</dbReference>
<dbReference type="GO" id="GO:0043005">
    <property type="term" value="C:neuron projection"/>
    <property type="evidence" value="ECO:0007669"/>
    <property type="project" value="TreeGrafter"/>
</dbReference>
<dbReference type="GO" id="GO:0007019">
    <property type="term" value="P:microtubule depolymerization"/>
    <property type="evidence" value="ECO:0007669"/>
    <property type="project" value="TreeGrafter"/>
</dbReference>
<feature type="compositionally biased region" description="Polar residues" evidence="1">
    <location>
        <begin position="75"/>
        <end position="84"/>
    </location>
</feature>
<protein>
    <recommendedName>
        <fullName evidence="4">Stathmin</fullName>
    </recommendedName>
</protein>
<dbReference type="OrthoDB" id="10057469at2759"/>
<accession>A0A914A198</accession>
<dbReference type="Pfam" id="PF00836">
    <property type="entry name" value="Stathmin"/>
    <property type="match status" value="1"/>
</dbReference>
<dbReference type="EnsemblMetazoa" id="XM_038201710.1">
    <property type="protein sequence ID" value="XP_038057638.1"/>
    <property type="gene ID" value="LOC119729178"/>
</dbReference>
<sequence>MGCGGSKNAVVPSVGSSQAWSERGSKPSSAGSTKTKPGRPNSTLVRVKSSGGTPVTVLKPDRAVSRESLRGTVRGVSSATSKASAHTFDSGLEADYGNIITEESDPALVEQTMGGNRPHTPDLTLQGTQIDVRKRSGKARGTDQDIISQLKNEGLLSRPVAGQSGLAFDVMIAPEFGILKKPPARLAKLKKKKTKKRALTKEELEAKLKSAEERRKRKEAQKLEKLNTAAKEKQVHQSLDASEEAQKKEVAIRTTTDMEKKNENKEARLQAFREKQEKRKAHAEKVRLARLARQAEGAPTQDTDASSGVPEGEASAV</sequence>
<dbReference type="OMA" id="TEYSHPN"/>
<feature type="compositionally biased region" description="Polar residues" evidence="1">
    <location>
        <begin position="14"/>
        <end position="44"/>
    </location>
</feature>
<proteinExistence type="predicted"/>
<dbReference type="InterPro" id="IPR036002">
    <property type="entry name" value="Stathmin_sf"/>
</dbReference>
<feature type="compositionally biased region" description="Basic residues" evidence="1">
    <location>
        <begin position="189"/>
        <end position="198"/>
    </location>
</feature>
<dbReference type="InterPro" id="IPR000956">
    <property type="entry name" value="Stathmin_fam"/>
</dbReference>
<evidence type="ECO:0008006" key="4">
    <source>
        <dbReference type="Google" id="ProtNLM"/>
    </source>
</evidence>
<feature type="compositionally biased region" description="Basic and acidic residues" evidence="1">
    <location>
        <begin position="244"/>
        <end position="287"/>
    </location>
</feature>
<dbReference type="AlphaFoldDB" id="A0A914A198"/>
<dbReference type="PROSITE" id="PS51663">
    <property type="entry name" value="STATHMIN_3"/>
    <property type="match status" value="1"/>
</dbReference>
<evidence type="ECO:0000313" key="3">
    <source>
        <dbReference type="Proteomes" id="UP000887568"/>
    </source>
</evidence>
<evidence type="ECO:0000313" key="2">
    <source>
        <dbReference type="EnsemblMetazoa" id="XP_038057638.1"/>
    </source>
</evidence>
<organism evidence="2 3">
    <name type="scientific">Patiria miniata</name>
    <name type="common">Bat star</name>
    <name type="synonym">Asterina miniata</name>
    <dbReference type="NCBI Taxonomy" id="46514"/>
    <lineage>
        <taxon>Eukaryota</taxon>
        <taxon>Metazoa</taxon>
        <taxon>Echinodermata</taxon>
        <taxon>Eleutherozoa</taxon>
        <taxon>Asterozoa</taxon>
        <taxon>Asteroidea</taxon>
        <taxon>Valvatacea</taxon>
        <taxon>Valvatida</taxon>
        <taxon>Asterinidae</taxon>
        <taxon>Patiria</taxon>
    </lineage>
</organism>
<dbReference type="Gene3D" id="6.10.280.30">
    <property type="match status" value="1"/>
</dbReference>
<dbReference type="GO" id="GO:0005737">
    <property type="term" value="C:cytoplasm"/>
    <property type="evidence" value="ECO:0007669"/>
    <property type="project" value="TreeGrafter"/>
</dbReference>
<feature type="region of interest" description="Disordered" evidence="1">
    <location>
        <begin position="189"/>
        <end position="317"/>
    </location>
</feature>
<dbReference type="SUPFAM" id="SSF101494">
    <property type="entry name" value="Stathmin"/>
    <property type="match status" value="1"/>
</dbReference>
<dbReference type="GeneID" id="119729178"/>
<dbReference type="Proteomes" id="UP000887568">
    <property type="component" value="Unplaced"/>
</dbReference>
<keyword evidence="3" id="KW-1185">Reference proteome</keyword>
<evidence type="ECO:0000256" key="1">
    <source>
        <dbReference type="SAM" id="MobiDB-lite"/>
    </source>
</evidence>
<feature type="compositionally biased region" description="Basic and acidic residues" evidence="1">
    <location>
        <begin position="199"/>
        <end position="235"/>
    </location>
</feature>
<feature type="compositionally biased region" description="Basic and acidic residues" evidence="1">
    <location>
        <begin position="59"/>
        <end position="69"/>
    </location>
</feature>